<keyword evidence="3" id="KW-1185">Reference proteome</keyword>
<evidence type="ECO:0000313" key="2">
    <source>
        <dbReference type="EMBL" id="KAK4542625.1"/>
    </source>
</evidence>
<reference evidence="2 3" key="1">
    <citation type="submission" date="2021-11" db="EMBL/GenBank/DDBJ databases">
        <title>Black yeast isolated from Biological Soil Crust.</title>
        <authorList>
            <person name="Kurbessoian T."/>
        </authorList>
    </citation>
    <scope>NUCLEOTIDE SEQUENCE [LARGE SCALE GENOMIC DNA]</scope>
    <source>
        <strain evidence="2 3">CCFEE 5522</strain>
    </source>
</reference>
<name>A0AAV9JE00_9PEZI</name>
<evidence type="ECO:0000256" key="1">
    <source>
        <dbReference type="SAM" id="MobiDB-lite"/>
    </source>
</evidence>
<proteinExistence type="predicted"/>
<feature type="region of interest" description="Disordered" evidence="1">
    <location>
        <begin position="86"/>
        <end position="113"/>
    </location>
</feature>
<sequence length="790" mass="87749">MLRNRDTSPTPLHLRRAHHRHQELPFQQSGFTFTGNVSSFDGGREVLNLSMHLPARSSSNRFEVLATPPPPPSNSTFTREYHVPTRYHRSRNSRGTKEAKRRRDARRSQRKLSAQMLDNQLSRDIDVTLAKINDMLPHVSTRQPTPASVLPMISFAPQMVPQLLPTPPQLPMLDFYKDFSIHAFPELAPPRRTPTPPVTLPELSLPSWCPALPFLTRKGVWPDGMPTFHDLSALPERNETRQTEPKCQELQVWRGTVNNTPKISRFFPRPPSPVKPKVKLPPSACKLHMMEMRLPDLLSAPPPAYTVATKLIPFAGSVESVVNLYKDPAELSQFTPLPGPQPSAANLWHILTDQDDAHHCKQDDPYLANFRPRPDSNDKGYLAAWETAIETYDLGRILAGQCDARDDKKKDMDLASFTPGPGNGDEQYFAAWQTALKSHNDAEHLASRDMVPEYEHEEPYATGFDPEIEPEIGNQGYLAAWQKAVAAYQRAEGLTSEDNMCVHDRAEPNAAGFMPEPSPHRAKPDYRAAWRSFVEAYNHGNSPVELEGKELPYIHANSLTGHSNEVTLSPYADEHPALRDSGISFTPLASPPIGLNEMMVDYDMGEPCCGEGAPATDAYLESYPTPSSASHTFILADILPVDCINEDGGADALARSDAHYQSEQELFELPALPDSPAESIIDVADFLKMGHATPCWCTDCEDDEVPELVANDQLTAADDDWILYSPTDASSTVTHGSSEVGDDEKRSARIQCGTDPDWADFIPLTPVLKQTGEGTDAAVGESQWDWDSDF</sequence>
<feature type="compositionally biased region" description="Basic residues" evidence="1">
    <location>
        <begin position="86"/>
        <end position="110"/>
    </location>
</feature>
<comment type="caution">
    <text evidence="2">The sequence shown here is derived from an EMBL/GenBank/DDBJ whole genome shotgun (WGS) entry which is preliminary data.</text>
</comment>
<protein>
    <submittedName>
        <fullName evidence="2">Uncharacterized protein</fullName>
    </submittedName>
</protein>
<evidence type="ECO:0000313" key="3">
    <source>
        <dbReference type="Proteomes" id="UP001324427"/>
    </source>
</evidence>
<gene>
    <name evidence="2" type="ORF">LTR36_006674</name>
</gene>
<dbReference type="EMBL" id="JAVFHQ010000040">
    <property type="protein sequence ID" value="KAK4542625.1"/>
    <property type="molecule type" value="Genomic_DNA"/>
</dbReference>
<organism evidence="2 3">
    <name type="scientific">Oleoguttula mirabilis</name>
    <dbReference type="NCBI Taxonomy" id="1507867"/>
    <lineage>
        <taxon>Eukaryota</taxon>
        <taxon>Fungi</taxon>
        <taxon>Dikarya</taxon>
        <taxon>Ascomycota</taxon>
        <taxon>Pezizomycotina</taxon>
        <taxon>Dothideomycetes</taxon>
        <taxon>Dothideomycetidae</taxon>
        <taxon>Mycosphaerellales</taxon>
        <taxon>Teratosphaeriaceae</taxon>
        <taxon>Oleoguttula</taxon>
    </lineage>
</organism>
<accession>A0AAV9JE00</accession>
<dbReference type="AlphaFoldDB" id="A0AAV9JE00"/>
<dbReference type="Proteomes" id="UP001324427">
    <property type="component" value="Unassembled WGS sequence"/>
</dbReference>